<evidence type="ECO:0000313" key="3">
    <source>
        <dbReference type="EMBL" id="KAJ3840141.1"/>
    </source>
</evidence>
<proteinExistence type="predicted"/>
<evidence type="ECO:0000256" key="2">
    <source>
        <dbReference type="SAM" id="SignalP"/>
    </source>
</evidence>
<keyword evidence="4" id="KW-1185">Reference proteome</keyword>
<reference evidence="3" key="1">
    <citation type="submission" date="2022-08" db="EMBL/GenBank/DDBJ databases">
        <authorList>
            <consortium name="DOE Joint Genome Institute"/>
            <person name="Min B."/>
            <person name="Riley R."/>
            <person name="Sierra-Patev S."/>
            <person name="Naranjo-Ortiz M."/>
            <person name="Looney B."/>
            <person name="Konkel Z."/>
            <person name="Slot J.C."/>
            <person name="Sakamoto Y."/>
            <person name="Steenwyk J.L."/>
            <person name="Rokas A."/>
            <person name="Carro J."/>
            <person name="Camarero S."/>
            <person name="Ferreira P."/>
            <person name="Molpeceres G."/>
            <person name="Ruiz-Duenas F.J."/>
            <person name="Serrano A."/>
            <person name="Henrissat B."/>
            <person name="Drula E."/>
            <person name="Hughes K.W."/>
            <person name="Mata J.L."/>
            <person name="Ishikawa N.K."/>
            <person name="Vargas-Isla R."/>
            <person name="Ushijima S."/>
            <person name="Smith C.A."/>
            <person name="Ahrendt S."/>
            <person name="Andreopoulos W."/>
            <person name="He G."/>
            <person name="Labutti K."/>
            <person name="Lipzen A."/>
            <person name="Ng V."/>
            <person name="Sandor L."/>
            <person name="Barry K."/>
            <person name="Martinez A.T."/>
            <person name="Xiao Y."/>
            <person name="Gibbons J.G."/>
            <person name="Terashima K."/>
            <person name="Hibbett D.S."/>
            <person name="Grigoriev I.V."/>
        </authorList>
    </citation>
    <scope>NUCLEOTIDE SEQUENCE</scope>
    <source>
        <strain evidence="3">TFB9207</strain>
    </source>
</reference>
<sequence length="383" mass="43244">MLVLKNSYSTSLRVLDALLFLASSTGLASAASIPSSSSDMHMHVGPPPPGDSLSLIPASRHQQDDDKGTPIRLVVALHFEPPVHDQLHDAYLDSTAGRICMIIGDHAIAWDHAAVPDNYRLHLSELVEHQNLRYYSILGDIDLYTRMENSPDSILEEIESKARESQQKAEDSDLLTERFNHLDNFMNLLISGRYHVDVRGDTLENYKKLVSRYRLYVKPEEGNSQYLNVTFNVHRQNNYRVSTKVDMTVGTFQIPSSSNPRSTDLRLGSYDSLRYGRKYVGFVHFYGDSEETLRRVQKTVEEIPEESKPTTKLGIVKELMLELARTKGVTVCGVVFRQWDLATDIYAQALDSKRSNQRTYQRAKNARGGKGIGRKKGPDRLGS</sequence>
<feature type="region of interest" description="Disordered" evidence="1">
    <location>
        <begin position="356"/>
        <end position="383"/>
    </location>
</feature>
<gene>
    <name evidence="3" type="ORF">F5878DRAFT_83179</name>
</gene>
<evidence type="ECO:0000313" key="4">
    <source>
        <dbReference type="Proteomes" id="UP001163846"/>
    </source>
</evidence>
<accession>A0AA38PCP1</accession>
<protein>
    <submittedName>
        <fullName evidence="3">Uncharacterized protein</fullName>
    </submittedName>
</protein>
<dbReference type="EMBL" id="MU806092">
    <property type="protein sequence ID" value="KAJ3840141.1"/>
    <property type="molecule type" value="Genomic_DNA"/>
</dbReference>
<name>A0AA38PCP1_9AGAR</name>
<feature type="region of interest" description="Disordered" evidence="1">
    <location>
        <begin position="37"/>
        <end position="66"/>
    </location>
</feature>
<feature type="signal peptide" evidence="2">
    <location>
        <begin position="1"/>
        <end position="30"/>
    </location>
</feature>
<dbReference type="Proteomes" id="UP001163846">
    <property type="component" value="Unassembled WGS sequence"/>
</dbReference>
<dbReference type="AlphaFoldDB" id="A0AA38PCP1"/>
<evidence type="ECO:0000256" key="1">
    <source>
        <dbReference type="SAM" id="MobiDB-lite"/>
    </source>
</evidence>
<organism evidence="3 4">
    <name type="scientific">Lentinula raphanica</name>
    <dbReference type="NCBI Taxonomy" id="153919"/>
    <lineage>
        <taxon>Eukaryota</taxon>
        <taxon>Fungi</taxon>
        <taxon>Dikarya</taxon>
        <taxon>Basidiomycota</taxon>
        <taxon>Agaricomycotina</taxon>
        <taxon>Agaricomycetes</taxon>
        <taxon>Agaricomycetidae</taxon>
        <taxon>Agaricales</taxon>
        <taxon>Marasmiineae</taxon>
        <taxon>Omphalotaceae</taxon>
        <taxon>Lentinula</taxon>
    </lineage>
</organism>
<feature type="compositionally biased region" description="Basic residues" evidence="1">
    <location>
        <begin position="364"/>
        <end position="375"/>
    </location>
</feature>
<keyword evidence="2" id="KW-0732">Signal</keyword>
<comment type="caution">
    <text evidence="3">The sequence shown here is derived from an EMBL/GenBank/DDBJ whole genome shotgun (WGS) entry which is preliminary data.</text>
</comment>
<feature type="chain" id="PRO_5041363961" evidence="2">
    <location>
        <begin position="31"/>
        <end position="383"/>
    </location>
</feature>